<proteinExistence type="predicted"/>
<accession>A0A0A9FYG0</accession>
<name>A0A0A9FYG0_ARUDO</name>
<reference evidence="1" key="1">
    <citation type="submission" date="2014-09" db="EMBL/GenBank/DDBJ databases">
        <authorList>
            <person name="Magalhaes I.L.F."/>
            <person name="Oliveira U."/>
            <person name="Santos F.R."/>
            <person name="Vidigal T.H.D.A."/>
            <person name="Brescovit A.D."/>
            <person name="Santos A.J."/>
        </authorList>
    </citation>
    <scope>NUCLEOTIDE SEQUENCE</scope>
    <source>
        <tissue evidence="1">Shoot tissue taken approximately 20 cm above the soil surface</tissue>
    </source>
</reference>
<dbReference type="EMBL" id="GBRH01180594">
    <property type="protein sequence ID" value="JAE17302.1"/>
    <property type="molecule type" value="Transcribed_RNA"/>
</dbReference>
<protein>
    <submittedName>
        <fullName evidence="1">Uncharacterized protein</fullName>
    </submittedName>
</protein>
<reference evidence="1" key="2">
    <citation type="journal article" date="2015" name="Data Brief">
        <title>Shoot transcriptome of the giant reed, Arundo donax.</title>
        <authorList>
            <person name="Barrero R.A."/>
            <person name="Guerrero F.D."/>
            <person name="Moolhuijzen P."/>
            <person name="Goolsby J.A."/>
            <person name="Tidwell J."/>
            <person name="Bellgard S.E."/>
            <person name="Bellgard M.I."/>
        </authorList>
    </citation>
    <scope>NUCLEOTIDE SEQUENCE</scope>
    <source>
        <tissue evidence="1">Shoot tissue taken approximately 20 cm above the soil surface</tissue>
    </source>
</reference>
<organism evidence="1">
    <name type="scientific">Arundo donax</name>
    <name type="common">Giant reed</name>
    <name type="synonym">Donax arundinaceus</name>
    <dbReference type="NCBI Taxonomy" id="35708"/>
    <lineage>
        <taxon>Eukaryota</taxon>
        <taxon>Viridiplantae</taxon>
        <taxon>Streptophyta</taxon>
        <taxon>Embryophyta</taxon>
        <taxon>Tracheophyta</taxon>
        <taxon>Spermatophyta</taxon>
        <taxon>Magnoliopsida</taxon>
        <taxon>Liliopsida</taxon>
        <taxon>Poales</taxon>
        <taxon>Poaceae</taxon>
        <taxon>PACMAD clade</taxon>
        <taxon>Arundinoideae</taxon>
        <taxon>Arundineae</taxon>
        <taxon>Arundo</taxon>
    </lineage>
</organism>
<evidence type="ECO:0000313" key="1">
    <source>
        <dbReference type="EMBL" id="JAE17302.1"/>
    </source>
</evidence>
<dbReference type="AlphaFoldDB" id="A0A0A9FYG0"/>
<sequence>MEFFDLSESAQSKKYDFCILTANDGLMFCNDFNV</sequence>